<keyword evidence="1" id="KW-0614">Plasmid</keyword>
<proteinExistence type="predicted"/>
<sequence>MRLQSKKVTLQGKKLKPLLLTNSKNLFQIGVFLLPALKELSKRPTI</sequence>
<geneLocation type="plasmid" evidence="1">
    <name>p17-15-vir-like</name>
</geneLocation>
<protein>
    <submittedName>
        <fullName evidence="1">Uncharacterized protein</fullName>
    </submittedName>
</protein>
<dbReference type="AlphaFoldDB" id="A0A8B0STT3"/>
<accession>A0A8B0STT3</accession>
<reference evidence="1" key="1">
    <citation type="submission" date="2020-01" db="EMBL/GenBank/DDBJ databases">
        <authorList>
            <person name="Qin S."/>
        </authorList>
    </citation>
    <scope>NUCLEOTIDE SEQUENCE</scope>
    <source>
        <strain evidence="1">CVir17-16-YZ6g</strain>
        <plasmid evidence="1">p17-15-vir-like</plasmid>
    </source>
</reference>
<organism evidence="1">
    <name type="scientific">Klebsiella pneumoniae</name>
    <dbReference type="NCBI Taxonomy" id="573"/>
    <lineage>
        <taxon>Bacteria</taxon>
        <taxon>Pseudomonadati</taxon>
        <taxon>Pseudomonadota</taxon>
        <taxon>Gammaproteobacteria</taxon>
        <taxon>Enterobacterales</taxon>
        <taxon>Enterobacteriaceae</taxon>
        <taxon>Klebsiella/Raoultella group</taxon>
        <taxon>Klebsiella</taxon>
        <taxon>Klebsiella pneumoniae complex</taxon>
    </lineage>
</organism>
<dbReference type="EMBL" id="MN956836">
    <property type="protein sequence ID" value="QTX14100.1"/>
    <property type="molecule type" value="Genomic_DNA"/>
</dbReference>
<evidence type="ECO:0000313" key="1">
    <source>
        <dbReference type="EMBL" id="QTX14100.1"/>
    </source>
</evidence>
<name>A0A8B0STT3_KLEPN</name>